<reference evidence="4" key="1">
    <citation type="submission" date="2020-05" db="EMBL/GenBank/DDBJ databases">
        <authorList>
            <person name="Chiriac C."/>
            <person name="Salcher M."/>
            <person name="Ghai R."/>
            <person name="Kavagutti S V."/>
        </authorList>
    </citation>
    <scope>NUCLEOTIDE SEQUENCE</scope>
</reference>
<dbReference type="AlphaFoldDB" id="A0A6J6XXI9"/>
<evidence type="ECO:0000256" key="3">
    <source>
        <dbReference type="ARBA" id="ARBA00023274"/>
    </source>
</evidence>
<evidence type="ECO:0000313" key="6">
    <source>
        <dbReference type="EMBL" id="CAB4961070.1"/>
    </source>
</evidence>
<dbReference type="SUPFAM" id="SSF141091">
    <property type="entry name" value="L21p-like"/>
    <property type="match status" value="1"/>
</dbReference>
<dbReference type="PANTHER" id="PTHR21349">
    <property type="entry name" value="50S RIBOSOMAL PROTEIN L21"/>
    <property type="match status" value="1"/>
</dbReference>
<accession>A0A6J6XXI9</accession>
<dbReference type="InterPro" id="IPR028909">
    <property type="entry name" value="bL21-like"/>
</dbReference>
<evidence type="ECO:0000256" key="2">
    <source>
        <dbReference type="ARBA" id="ARBA00022980"/>
    </source>
</evidence>
<dbReference type="Pfam" id="PF00829">
    <property type="entry name" value="Ribosomal_L21p"/>
    <property type="match status" value="1"/>
</dbReference>
<evidence type="ECO:0000313" key="7">
    <source>
        <dbReference type="EMBL" id="CAB4995375.1"/>
    </source>
</evidence>
<keyword evidence="2" id="KW-0689">Ribosomal protein</keyword>
<dbReference type="GO" id="GO:0003723">
    <property type="term" value="F:RNA binding"/>
    <property type="evidence" value="ECO:0007669"/>
    <property type="project" value="InterPro"/>
</dbReference>
<dbReference type="EMBL" id="CAFBNL010000105">
    <property type="protein sequence ID" value="CAB4961070.1"/>
    <property type="molecule type" value="Genomic_DNA"/>
</dbReference>
<keyword evidence="3" id="KW-0687">Ribonucleoprotein</keyword>
<evidence type="ECO:0000256" key="1">
    <source>
        <dbReference type="ARBA" id="ARBA00008563"/>
    </source>
</evidence>
<dbReference type="EMBL" id="CAFBOR010000178">
    <property type="protein sequence ID" value="CAB4995375.1"/>
    <property type="molecule type" value="Genomic_DNA"/>
</dbReference>
<sequence length="103" mass="11097">MYAVISTGGKQYRVKEGQTLDVERLGVDEGGEVSLRAILLVDGEAVLSTPSALGGASVTAKVVGEARGPKIDGFTYKSKSNQRKRWGHRQKYTTIEITKISKG</sequence>
<dbReference type="HAMAP" id="MF_01363">
    <property type="entry name" value="Ribosomal_bL21"/>
    <property type="match status" value="1"/>
</dbReference>
<evidence type="ECO:0000313" key="5">
    <source>
        <dbReference type="EMBL" id="CAB4870814.1"/>
    </source>
</evidence>
<dbReference type="NCBIfam" id="TIGR00061">
    <property type="entry name" value="L21"/>
    <property type="match status" value="1"/>
</dbReference>
<protein>
    <submittedName>
        <fullName evidence="4">Unannotated protein</fullName>
    </submittedName>
</protein>
<dbReference type="EMBL" id="CAFAAH010000163">
    <property type="protein sequence ID" value="CAB4802121.1"/>
    <property type="molecule type" value="Genomic_DNA"/>
</dbReference>
<proteinExistence type="inferred from homology"/>
<dbReference type="GO" id="GO:0006412">
    <property type="term" value="P:translation"/>
    <property type="evidence" value="ECO:0007669"/>
    <property type="project" value="InterPro"/>
</dbReference>
<dbReference type="PANTHER" id="PTHR21349:SF0">
    <property type="entry name" value="LARGE RIBOSOMAL SUBUNIT PROTEIN BL21M"/>
    <property type="match status" value="1"/>
</dbReference>
<dbReference type="GO" id="GO:0005840">
    <property type="term" value="C:ribosome"/>
    <property type="evidence" value="ECO:0007669"/>
    <property type="project" value="UniProtKB-KW"/>
</dbReference>
<gene>
    <name evidence="4" type="ORF">UFOPK2996_01131</name>
    <name evidence="5" type="ORF">UFOPK3317_00879</name>
    <name evidence="6" type="ORF">UFOPK3789_01289</name>
    <name evidence="7" type="ORF">UFOPK3974_01181</name>
</gene>
<evidence type="ECO:0000313" key="4">
    <source>
        <dbReference type="EMBL" id="CAB4802121.1"/>
    </source>
</evidence>
<dbReference type="GO" id="GO:0003735">
    <property type="term" value="F:structural constituent of ribosome"/>
    <property type="evidence" value="ECO:0007669"/>
    <property type="project" value="InterPro"/>
</dbReference>
<organism evidence="4">
    <name type="scientific">freshwater metagenome</name>
    <dbReference type="NCBI Taxonomy" id="449393"/>
    <lineage>
        <taxon>unclassified sequences</taxon>
        <taxon>metagenomes</taxon>
        <taxon>ecological metagenomes</taxon>
    </lineage>
</organism>
<dbReference type="GO" id="GO:0005737">
    <property type="term" value="C:cytoplasm"/>
    <property type="evidence" value="ECO:0007669"/>
    <property type="project" value="UniProtKB-ARBA"/>
</dbReference>
<name>A0A6J6XXI9_9ZZZZ</name>
<dbReference type="InterPro" id="IPR036164">
    <property type="entry name" value="bL21-like_sf"/>
</dbReference>
<dbReference type="EMBL" id="CAFBLK010000141">
    <property type="protein sequence ID" value="CAB4870814.1"/>
    <property type="molecule type" value="Genomic_DNA"/>
</dbReference>
<dbReference type="InterPro" id="IPR001787">
    <property type="entry name" value="Ribosomal_bL21"/>
</dbReference>
<comment type="similarity">
    <text evidence="1">Belongs to the bacterial ribosomal protein bL21 family.</text>
</comment>
<dbReference type="GO" id="GO:1990904">
    <property type="term" value="C:ribonucleoprotein complex"/>
    <property type="evidence" value="ECO:0007669"/>
    <property type="project" value="UniProtKB-KW"/>
</dbReference>